<evidence type="ECO:0000256" key="4">
    <source>
        <dbReference type="ARBA" id="ARBA00035242"/>
    </source>
</evidence>
<evidence type="ECO:0000313" key="10">
    <source>
        <dbReference type="Proteomes" id="UP000069135"/>
    </source>
</evidence>
<comment type="subunit">
    <text evidence="5">Part of the 50S ribosomal subunit. Forms a bridge to the 30S subunit in the 70S ribosome.</text>
</comment>
<dbReference type="GO" id="GO:0002181">
    <property type="term" value="P:cytoplasmic translation"/>
    <property type="evidence" value="ECO:0007669"/>
    <property type="project" value="TreeGrafter"/>
</dbReference>
<organism evidence="9 10">
    <name type="scientific">Candidatus Peribacter riflensis</name>
    <dbReference type="NCBI Taxonomy" id="1735162"/>
    <lineage>
        <taxon>Bacteria</taxon>
        <taxon>Candidatus Peregrinibacteriota</taxon>
        <taxon>Candidatus Peribacteria</taxon>
        <taxon>Candidatus Peribacterales</taxon>
        <taxon>Candidatus Peribacteraceae</taxon>
        <taxon>Candidatus Peribacter</taxon>
    </lineage>
</organism>
<dbReference type="InterPro" id="IPR014726">
    <property type="entry name" value="Ribosomal_uL2_dom3"/>
</dbReference>
<keyword evidence="3 5" id="KW-0687">Ribonucleoprotein</keyword>
<dbReference type="InterPro" id="IPR014722">
    <property type="entry name" value="Rib_uL2_dom2"/>
</dbReference>
<dbReference type="Gene3D" id="2.40.50.140">
    <property type="entry name" value="Nucleic acid-binding proteins"/>
    <property type="match status" value="1"/>
</dbReference>
<evidence type="ECO:0000256" key="3">
    <source>
        <dbReference type="ARBA" id="ARBA00023274"/>
    </source>
</evidence>
<dbReference type="FunFam" id="2.30.30.30:FF:000001">
    <property type="entry name" value="50S ribosomal protein L2"/>
    <property type="match status" value="1"/>
</dbReference>
<evidence type="ECO:0000313" key="9">
    <source>
        <dbReference type="EMBL" id="ALM12714.1"/>
    </source>
</evidence>
<feature type="region of interest" description="Disordered" evidence="6">
    <location>
        <begin position="232"/>
        <end position="267"/>
    </location>
</feature>
<dbReference type="STRING" id="1735162.PeribacterB2_0009"/>
<accession>A0A0S1SGJ0</accession>
<dbReference type="PIRSF" id="PIRSF002158">
    <property type="entry name" value="Ribosomal_L2"/>
    <property type="match status" value="1"/>
</dbReference>
<evidence type="ECO:0000259" key="8">
    <source>
        <dbReference type="SMART" id="SM01383"/>
    </source>
</evidence>
<accession>A0A0S1SU13</accession>
<accession>A0A0S1SL79</accession>
<feature type="domain" description="Large ribosomal subunit protein uL2 RNA-binding" evidence="8">
    <location>
        <begin position="42"/>
        <end position="119"/>
    </location>
</feature>
<gene>
    <name evidence="5" type="primary">rplB</name>
    <name evidence="9" type="ORF">PeribacterD1_0009</name>
</gene>
<dbReference type="KEGG" id="prf:PeribacterA2_0009"/>
<dbReference type="FunFam" id="2.40.50.140:FF:000003">
    <property type="entry name" value="50S ribosomal protein L2"/>
    <property type="match status" value="1"/>
</dbReference>
<feature type="compositionally biased region" description="Basic residues" evidence="6">
    <location>
        <begin position="257"/>
        <end position="267"/>
    </location>
</feature>
<reference evidence="9 10" key="2">
    <citation type="journal article" date="2016" name="PeerJ">
        <title>Analysis of five complete genome sequences for members of the class Peribacteria in the recently recognized Peregrinibacteria bacterial phylum.</title>
        <authorList>
            <person name="Anantharaman K."/>
            <person name="Brown C.T."/>
            <person name="Burstein D."/>
            <person name="Castelle C.J."/>
            <person name="Probst A.J."/>
            <person name="Thomas B.C."/>
            <person name="Williams K.H."/>
            <person name="Banfield J.F."/>
        </authorList>
    </citation>
    <scope>NUCLEOTIDE SEQUENCE [LARGE SCALE GENOMIC DNA]</scope>
    <source>
        <strain evidence="9">RIFOXYD1_FULL_PER-ii_59_16</strain>
    </source>
</reference>
<dbReference type="GO" id="GO:0015934">
    <property type="term" value="C:large ribosomal subunit"/>
    <property type="evidence" value="ECO:0007669"/>
    <property type="project" value="InterPro"/>
</dbReference>
<dbReference type="GO" id="GO:0016740">
    <property type="term" value="F:transferase activity"/>
    <property type="evidence" value="ECO:0007669"/>
    <property type="project" value="InterPro"/>
</dbReference>
<dbReference type="PANTHER" id="PTHR13691">
    <property type="entry name" value="RIBOSOMAL PROTEIN L2"/>
    <property type="match status" value="1"/>
</dbReference>
<dbReference type="InterPro" id="IPR005880">
    <property type="entry name" value="Ribosomal_uL2_bac/org-type"/>
</dbReference>
<comment type="function">
    <text evidence="5">One of the primary rRNA binding proteins. Required for association of the 30S and 50S subunits to form the 70S ribosome, for tRNA binding and peptide bond formation. It has been suggested to have peptidyltransferase activity; this is somewhat controversial. Makes several contacts with the 16S rRNA in the 70S ribosome.</text>
</comment>
<dbReference type="SMART" id="SM01382">
    <property type="entry name" value="Ribosomal_L2_C"/>
    <property type="match status" value="1"/>
</dbReference>
<dbReference type="AlphaFoldDB" id="A0A0S1SJS5"/>
<dbReference type="InterPro" id="IPR008991">
    <property type="entry name" value="Translation_prot_SH3-like_sf"/>
</dbReference>
<feature type="domain" description="Large ribosomal subunit protein uL2 C-terminal" evidence="7">
    <location>
        <begin position="125"/>
        <end position="255"/>
    </location>
</feature>
<evidence type="ECO:0000256" key="6">
    <source>
        <dbReference type="SAM" id="MobiDB-lite"/>
    </source>
</evidence>
<reference evidence="10" key="1">
    <citation type="submission" date="2015-10" db="EMBL/GenBank/DDBJ databases">
        <title>Analysis of five complete genome sequences for members of the class Peribacteria in the recently recognized Peregrinibacteria bacterial phylum.</title>
        <authorList>
            <person name="Anantharaman K."/>
            <person name="Brown C.T."/>
            <person name="Burstein D."/>
            <person name="Castelle C.J."/>
            <person name="Probst A.J."/>
            <person name="Thomas B.C."/>
            <person name="Williams K.H."/>
            <person name="Banfield J.F."/>
        </authorList>
    </citation>
    <scope>NUCLEOTIDE SEQUENCE [LARGE SCALE GENOMIC DNA]</scope>
</reference>
<dbReference type="PATRIC" id="fig|1735161.3.peg.9"/>
<keyword evidence="5" id="KW-0694">RNA-binding</keyword>
<accession>A0A0S1SJS5</accession>
<dbReference type="InterPro" id="IPR002171">
    <property type="entry name" value="Ribosomal_uL2"/>
</dbReference>
<keyword evidence="2 5" id="KW-0689">Ribosomal protein</keyword>
<dbReference type="Proteomes" id="UP000069135">
    <property type="component" value="Chromosome"/>
</dbReference>
<evidence type="ECO:0000256" key="1">
    <source>
        <dbReference type="ARBA" id="ARBA00005636"/>
    </source>
</evidence>
<dbReference type="GO" id="GO:0003735">
    <property type="term" value="F:structural constituent of ribosome"/>
    <property type="evidence" value="ECO:0007669"/>
    <property type="project" value="InterPro"/>
</dbReference>
<dbReference type="HAMAP" id="MF_01320_B">
    <property type="entry name" value="Ribosomal_uL2_B"/>
    <property type="match status" value="1"/>
</dbReference>
<dbReference type="EMBL" id="CP013065">
    <property type="protein sequence ID" value="ALM12714.1"/>
    <property type="molecule type" value="Genomic_DNA"/>
</dbReference>
<dbReference type="Pfam" id="PF03947">
    <property type="entry name" value="Ribosomal_L2_C"/>
    <property type="match status" value="1"/>
</dbReference>
<dbReference type="InterPro" id="IPR022666">
    <property type="entry name" value="Ribosomal_uL2_RNA-bd_dom"/>
</dbReference>
<proteinExistence type="inferred from homology"/>
<sequence>MPIRICSPTTPGRRQMTIADFSGLTKKRPEKRLTFGKQAINGRNNIGRITVRHRGGGHKRLYRLIDFKRIDKHGVPGTVASIEYDPNRTARIALVHYIDGDKRYILAPEGMAIGAQVVCAERTKVKLGNCMQMQYIPMGYKVHNVEMQRGRGGQIVRSAGSSATLIGLDGDYVLVQLPSTEVRKVRKECYATVGTVSNIDHNLISIGKAGRSRWLGHRPQVLGKSMNAVDHPHGGGEGHAPIGLRSGPKTPWGKPARGVKTRRKKKVTNRWIIRRRIKKPRKK</sequence>
<dbReference type="GO" id="GO:0019843">
    <property type="term" value="F:rRNA binding"/>
    <property type="evidence" value="ECO:0007669"/>
    <property type="project" value="UniProtKB-UniRule"/>
</dbReference>
<evidence type="ECO:0000256" key="5">
    <source>
        <dbReference type="HAMAP-Rule" id="MF_01320"/>
    </source>
</evidence>
<dbReference type="Pfam" id="PF00181">
    <property type="entry name" value="Ribosomal_L2_N"/>
    <property type="match status" value="1"/>
</dbReference>
<dbReference type="FunFam" id="4.10.950.10:FF:000001">
    <property type="entry name" value="50S ribosomal protein L2"/>
    <property type="match status" value="1"/>
</dbReference>
<accession>A0A0S1SMC9</accession>
<dbReference type="InterPro" id="IPR022669">
    <property type="entry name" value="Ribosomal_uL2_C"/>
</dbReference>
<name>A0A0S1SJS5_9BACT</name>
<evidence type="ECO:0000259" key="7">
    <source>
        <dbReference type="SMART" id="SM01382"/>
    </source>
</evidence>
<dbReference type="NCBIfam" id="TIGR01171">
    <property type="entry name" value="rplB_bact"/>
    <property type="match status" value="1"/>
</dbReference>
<dbReference type="SUPFAM" id="SSF50249">
    <property type="entry name" value="Nucleic acid-binding proteins"/>
    <property type="match status" value="1"/>
</dbReference>
<dbReference type="InterPro" id="IPR012340">
    <property type="entry name" value="NA-bd_OB-fold"/>
</dbReference>
<comment type="similarity">
    <text evidence="1 5">Belongs to the universal ribosomal protein uL2 family.</text>
</comment>
<protein>
    <recommendedName>
        <fullName evidence="4 5">Large ribosomal subunit protein uL2</fullName>
    </recommendedName>
</protein>
<dbReference type="PANTHER" id="PTHR13691:SF5">
    <property type="entry name" value="LARGE RIBOSOMAL SUBUNIT PROTEIN UL2M"/>
    <property type="match status" value="1"/>
</dbReference>
<dbReference type="Gene3D" id="2.30.30.30">
    <property type="match status" value="1"/>
</dbReference>
<dbReference type="SUPFAM" id="SSF50104">
    <property type="entry name" value="Translation proteins SH3-like domain"/>
    <property type="match status" value="1"/>
</dbReference>
<dbReference type="Gene3D" id="4.10.950.10">
    <property type="entry name" value="Ribosomal protein L2, domain 3"/>
    <property type="match status" value="1"/>
</dbReference>
<dbReference type="SMART" id="SM01383">
    <property type="entry name" value="Ribosomal_L2"/>
    <property type="match status" value="1"/>
</dbReference>
<keyword evidence="5" id="KW-0699">rRNA-binding</keyword>
<evidence type="ECO:0000256" key="2">
    <source>
        <dbReference type="ARBA" id="ARBA00022980"/>
    </source>
</evidence>